<feature type="domain" description="BTB" evidence="1">
    <location>
        <begin position="165"/>
        <end position="233"/>
    </location>
</feature>
<comment type="caution">
    <text evidence="3">The sequence shown here is derived from an EMBL/GenBank/DDBJ whole genome shotgun (WGS) entry which is preliminary data.</text>
</comment>
<evidence type="ECO:0000313" key="4">
    <source>
        <dbReference type="Proteomes" id="UP000580250"/>
    </source>
</evidence>
<name>A0A6V7X377_MELEN</name>
<dbReference type="AlphaFoldDB" id="A0A6V7X377"/>
<dbReference type="Gene3D" id="3.30.710.10">
    <property type="entry name" value="Potassium Channel Kv1.1, Chain A"/>
    <property type="match status" value="1"/>
</dbReference>
<proteinExistence type="predicted"/>
<dbReference type="SUPFAM" id="SSF54695">
    <property type="entry name" value="POZ domain"/>
    <property type="match status" value="1"/>
</dbReference>
<dbReference type="EMBL" id="CAJEWN010001048">
    <property type="protein sequence ID" value="CAD2193673.1"/>
    <property type="molecule type" value="Genomic_DNA"/>
</dbReference>
<dbReference type="InterPro" id="IPR011333">
    <property type="entry name" value="SKP1/BTB/POZ_sf"/>
</dbReference>
<dbReference type="SMART" id="SM00225">
    <property type="entry name" value="BTB"/>
    <property type="match status" value="1"/>
</dbReference>
<evidence type="ECO:0000313" key="2">
    <source>
        <dbReference type="EMBL" id="CAD2178335.1"/>
    </source>
</evidence>
<dbReference type="CDD" id="cd18186">
    <property type="entry name" value="BTB_POZ_ZBTB_KLHL-like"/>
    <property type="match status" value="1"/>
</dbReference>
<dbReference type="EMBL" id="CAJEWN010000317">
    <property type="protein sequence ID" value="CAD2178335.1"/>
    <property type="molecule type" value="Genomic_DNA"/>
</dbReference>
<evidence type="ECO:0000313" key="3">
    <source>
        <dbReference type="EMBL" id="CAD2193673.1"/>
    </source>
</evidence>
<evidence type="ECO:0000259" key="1">
    <source>
        <dbReference type="PROSITE" id="PS50097"/>
    </source>
</evidence>
<dbReference type="PANTHER" id="PTHR24413">
    <property type="entry name" value="SPECKLE-TYPE POZ PROTEIN"/>
    <property type="match status" value="1"/>
</dbReference>
<dbReference type="OrthoDB" id="646702at2759"/>
<dbReference type="Pfam" id="PF00651">
    <property type="entry name" value="BTB"/>
    <property type="match status" value="1"/>
</dbReference>
<organism evidence="3 4">
    <name type="scientific">Meloidogyne enterolobii</name>
    <name type="common">Root-knot nematode worm</name>
    <name type="synonym">Meloidogyne mayaguensis</name>
    <dbReference type="NCBI Taxonomy" id="390850"/>
    <lineage>
        <taxon>Eukaryota</taxon>
        <taxon>Metazoa</taxon>
        <taxon>Ecdysozoa</taxon>
        <taxon>Nematoda</taxon>
        <taxon>Chromadorea</taxon>
        <taxon>Rhabditida</taxon>
        <taxon>Tylenchina</taxon>
        <taxon>Tylenchomorpha</taxon>
        <taxon>Tylenchoidea</taxon>
        <taxon>Meloidogynidae</taxon>
        <taxon>Meloidogyninae</taxon>
        <taxon>Meloidogyne</taxon>
    </lineage>
</organism>
<reference evidence="3 4" key="1">
    <citation type="submission" date="2020-08" db="EMBL/GenBank/DDBJ databases">
        <authorList>
            <person name="Koutsovoulos G."/>
            <person name="Danchin GJ E."/>
        </authorList>
    </citation>
    <scope>NUCLEOTIDE SEQUENCE [LARGE SCALE GENOMIC DNA]</scope>
</reference>
<gene>
    <name evidence="2" type="ORF">MENT_LOCUS30269</name>
    <name evidence="3" type="ORF">MENT_LOCUS46637</name>
</gene>
<dbReference type="PROSITE" id="PS50097">
    <property type="entry name" value="BTB"/>
    <property type="match status" value="1"/>
</dbReference>
<accession>A0A6V7X377</accession>
<dbReference type="Proteomes" id="UP000580250">
    <property type="component" value="Unassembled WGS sequence"/>
</dbReference>
<sequence>MKTIKCNKKWTIKNVNKIIELVEKDDKLNLTSDRFSNYEYTAIEWELCLEIKHHRICPIWTGDDTYTRTYAIWLRQIGPHSKNNNVTTKYRIYVCINGTYTDIASSTYKLVNQEKLGYTKGQMYEFYSITDDTLYIHCDVEVDCYNPIYNLENKYSNMLELGIFTDCVIKIGEDLIKTHRSILANNSKVFQTMFEQNGMIEAQNGEIIISDFSPDCVQAMLEFFYNGKVNKGILESKVEDIIAIAHKYQVEPLKYECEIFMSNLIDDEKFLNYCDIIDLYDATTLEKNCKIYVRINQDCLLISEIWKEVESKYPQLAIRFLKSVIFDSKK</sequence>
<dbReference type="InterPro" id="IPR000210">
    <property type="entry name" value="BTB/POZ_dom"/>
</dbReference>
<protein>
    <recommendedName>
        <fullName evidence="1">BTB domain-containing protein</fullName>
    </recommendedName>
</protein>